<dbReference type="PANTHER" id="PTHR21024:SF0">
    <property type="entry name" value="ELECTRON TRANSFER FLAVOPROTEIN REGULATORY FACTOR 1"/>
    <property type="match status" value="1"/>
</dbReference>
<evidence type="ECO:0008006" key="4">
    <source>
        <dbReference type="Google" id="ProtNLM"/>
    </source>
</evidence>
<dbReference type="AlphaFoldDB" id="A0A9W8YRC7"/>
<name>A0A9W8YRC7_9PEZI</name>
<dbReference type="GO" id="GO:0022904">
    <property type="term" value="P:respiratory electron transport chain"/>
    <property type="evidence" value="ECO:0007669"/>
    <property type="project" value="TreeGrafter"/>
</dbReference>
<dbReference type="GO" id="GO:0005739">
    <property type="term" value="C:mitochondrion"/>
    <property type="evidence" value="ECO:0007669"/>
    <property type="project" value="TreeGrafter"/>
</dbReference>
<evidence type="ECO:0000256" key="1">
    <source>
        <dbReference type="ARBA" id="ARBA00009508"/>
    </source>
</evidence>
<comment type="similarity">
    <text evidence="1">Belongs to the complex I LYR family.</text>
</comment>
<proteinExistence type="inferred from homology"/>
<keyword evidence="3" id="KW-1185">Reference proteome</keyword>
<organism evidence="2 3">
    <name type="scientific">Gnomoniopsis smithogilvyi</name>
    <dbReference type="NCBI Taxonomy" id="1191159"/>
    <lineage>
        <taxon>Eukaryota</taxon>
        <taxon>Fungi</taxon>
        <taxon>Dikarya</taxon>
        <taxon>Ascomycota</taxon>
        <taxon>Pezizomycotina</taxon>
        <taxon>Sordariomycetes</taxon>
        <taxon>Sordariomycetidae</taxon>
        <taxon>Diaporthales</taxon>
        <taxon>Gnomoniaceae</taxon>
        <taxon>Gnomoniopsis</taxon>
    </lineage>
</organism>
<evidence type="ECO:0000313" key="3">
    <source>
        <dbReference type="Proteomes" id="UP001140453"/>
    </source>
</evidence>
<dbReference type="InterPro" id="IPR045296">
    <property type="entry name" value="Complex1_LYR_ETFRF1_LYRM5"/>
</dbReference>
<evidence type="ECO:0000313" key="2">
    <source>
        <dbReference type="EMBL" id="KAJ4389291.1"/>
    </source>
</evidence>
<protein>
    <recommendedName>
        <fullName evidence="4">LYR motif-containing protein 5</fullName>
    </recommendedName>
</protein>
<dbReference type="EMBL" id="JAPEVB010000004">
    <property type="protein sequence ID" value="KAJ4389291.1"/>
    <property type="molecule type" value="Genomic_DNA"/>
</dbReference>
<dbReference type="PANTHER" id="PTHR21024">
    <property type="entry name" value="GROWTH HORMONE-INDUCIBLE SOLUBLE PROTEIN-RELATED"/>
    <property type="match status" value="1"/>
</dbReference>
<reference evidence="2" key="1">
    <citation type="submission" date="2022-10" db="EMBL/GenBank/DDBJ databases">
        <title>Tapping the CABI collections for fungal endophytes: first genome assemblies for Collariella, Neodidymelliopsis, Ascochyta clinopodiicola, Didymella pomorum, Didymosphaeria variabile, Neocosmospora piperis and Neocucurbitaria cava.</title>
        <authorList>
            <person name="Hill R."/>
        </authorList>
    </citation>
    <scope>NUCLEOTIDE SEQUENCE</scope>
    <source>
        <strain evidence="2">IMI 355082</strain>
    </source>
</reference>
<sequence>MPPPVNPVLRQEVITIYKELLHLGKDYPQGYDNYFRPRLHKAFMANAGLRNEEAIRKGIERAKFVQKEIEAL</sequence>
<dbReference type="CDD" id="cd20265">
    <property type="entry name" value="Complex1_LYR_ETFRF1_LYRM5"/>
    <property type="match status" value="1"/>
</dbReference>
<dbReference type="OrthoDB" id="10258445at2759"/>
<dbReference type="GO" id="GO:0090324">
    <property type="term" value="P:negative regulation of oxidative phosphorylation"/>
    <property type="evidence" value="ECO:0007669"/>
    <property type="project" value="InterPro"/>
</dbReference>
<gene>
    <name evidence="2" type="ORF">N0V93_006756</name>
</gene>
<accession>A0A9W8YRC7</accession>
<dbReference type="InterPro" id="IPR052000">
    <property type="entry name" value="ETFRF1"/>
</dbReference>
<dbReference type="Proteomes" id="UP001140453">
    <property type="component" value="Unassembled WGS sequence"/>
</dbReference>
<comment type="caution">
    <text evidence="2">The sequence shown here is derived from an EMBL/GenBank/DDBJ whole genome shotgun (WGS) entry which is preliminary data.</text>
</comment>
<dbReference type="Pfam" id="PF13233">
    <property type="entry name" value="Complex1_LYR_2"/>
    <property type="match status" value="1"/>
</dbReference>